<dbReference type="InterPro" id="IPR001633">
    <property type="entry name" value="EAL_dom"/>
</dbReference>
<comment type="caution">
    <text evidence="4">The sequence shown here is derived from an EMBL/GenBank/DDBJ whole genome shotgun (WGS) entry which is preliminary data.</text>
</comment>
<dbReference type="PROSITE" id="PS50887">
    <property type="entry name" value="GGDEF"/>
    <property type="match status" value="1"/>
</dbReference>
<feature type="domain" description="EAL" evidence="2">
    <location>
        <begin position="413"/>
        <end position="667"/>
    </location>
</feature>
<dbReference type="PROSITE" id="PS50883">
    <property type="entry name" value="EAL"/>
    <property type="match status" value="1"/>
</dbReference>
<keyword evidence="1" id="KW-0472">Membrane</keyword>
<feature type="transmembrane region" description="Helical" evidence="1">
    <location>
        <begin position="37"/>
        <end position="57"/>
    </location>
</feature>
<evidence type="ECO:0000259" key="3">
    <source>
        <dbReference type="PROSITE" id="PS50887"/>
    </source>
</evidence>
<dbReference type="SUPFAM" id="SSF141868">
    <property type="entry name" value="EAL domain-like"/>
    <property type="match status" value="1"/>
</dbReference>
<dbReference type="Pfam" id="PF00563">
    <property type="entry name" value="EAL"/>
    <property type="match status" value="1"/>
</dbReference>
<feature type="domain" description="GGDEF" evidence="3">
    <location>
        <begin position="273"/>
        <end position="405"/>
    </location>
</feature>
<dbReference type="InterPro" id="IPR029787">
    <property type="entry name" value="Nucleotide_cyclase"/>
</dbReference>
<dbReference type="PANTHER" id="PTHR33121">
    <property type="entry name" value="CYCLIC DI-GMP PHOSPHODIESTERASE PDEF"/>
    <property type="match status" value="1"/>
</dbReference>
<name>A0A7Y0LH08_9GAMM</name>
<dbReference type="InterPro" id="IPR000160">
    <property type="entry name" value="GGDEF_dom"/>
</dbReference>
<evidence type="ECO:0000256" key="1">
    <source>
        <dbReference type="SAM" id="Phobius"/>
    </source>
</evidence>
<accession>A0A7Y0LH08</accession>
<keyword evidence="1" id="KW-0812">Transmembrane</keyword>
<dbReference type="InterPro" id="IPR035919">
    <property type="entry name" value="EAL_sf"/>
</dbReference>
<dbReference type="CDD" id="cd01948">
    <property type="entry name" value="EAL"/>
    <property type="match status" value="1"/>
</dbReference>
<dbReference type="Gene3D" id="3.20.20.450">
    <property type="entry name" value="EAL domain"/>
    <property type="match status" value="1"/>
</dbReference>
<proteinExistence type="predicted"/>
<evidence type="ECO:0000313" key="5">
    <source>
        <dbReference type="Proteomes" id="UP000568664"/>
    </source>
</evidence>
<organism evidence="4 5">
    <name type="scientific">Thalassotalea algicola</name>
    <dbReference type="NCBI Taxonomy" id="2716224"/>
    <lineage>
        <taxon>Bacteria</taxon>
        <taxon>Pseudomonadati</taxon>
        <taxon>Pseudomonadota</taxon>
        <taxon>Gammaproteobacteria</taxon>
        <taxon>Alteromonadales</taxon>
        <taxon>Colwelliaceae</taxon>
        <taxon>Thalassotalea</taxon>
    </lineage>
</organism>
<dbReference type="SMART" id="SM00052">
    <property type="entry name" value="EAL"/>
    <property type="match status" value="1"/>
</dbReference>
<dbReference type="SMART" id="SM00267">
    <property type="entry name" value="GGDEF"/>
    <property type="match status" value="1"/>
</dbReference>
<feature type="transmembrane region" description="Helical" evidence="1">
    <location>
        <begin position="12"/>
        <end position="30"/>
    </location>
</feature>
<feature type="transmembrane region" description="Helical" evidence="1">
    <location>
        <begin position="107"/>
        <end position="130"/>
    </location>
</feature>
<feature type="transmembrane region" description="Helical" evidence="1">
    <location>
        <begin position="204"/>
        <end position="224"/>
    </location>
</feature>
<dbReference type="AlphaFoldDB" id="A0A7Y0LH08"/>
<dbReference type="InterPro" id="IPR050706">
    <property type="entry name" value="Cyclic-di-GMP_PDE-like"/>
</dbReference>
<evidence type="ECO:0000259" key="2">
    <source>
        <dbReference type="PROSITE" id="PS50883"/>
    </source>
</evidence>
<dbReference type="CDD" id="cd01949">
    <property type="entry name" value="GGDEF"/>
    <property type="match status" value="1"/>
</dbReference>
<keyword evidence="1" id="KW-1133">Transmembrane helix</keyword>
<evidence type="ECO:0000313" key="4">
    <source>
        <dbReference type="EMBL" id="NMP33541.1"/>
    </source>
</evidence>
<keyword evidence="5" id="KW-1185">Reference proteome</keyword>
<feature type="transmembrane region" description="Helical" evidence="1">
    <location>
        <begin position="142"/>
        <end position="159"/>
    </location>
</feature>
<sequence length="667" mass="76123">MSEQLIANTFLYLTNAIVFGTLSFFLWQFFRGFGRQYVKLWLLSLCSLSISQLALAFKAYSILTPETHLIQVINQGVYLSSYFLFVALFITGIFSAQQQIIISRNRIIFIVILNFVLAWAFTLTCAFASAHVYDRFFMRETLPAFLFAVGYLSTAYYLLQSQVRHFSNRIMLWLSAILGLRFFFFSMISTLALSESWFSLVAHLIPYFDIGTHAVIGFVILIWMQGAERSAAISARNKANYLGKHDPLTGSLNREQVMEKMPGVMESAVANDKQLCIFLMDIKRFKFVNDTYGLKTGDYILGAIAKRLKESLFQPKIVGRLSGDSFVYVFEFDKKEQIPKALTHLHELIARPYQHQGQDISLQCSIGYSYYPEHGSSAEELLQLANLALFHAESRNEISKQFSHDMQVQGRHLLAMEKAIKSAMKHDEFELYYQPQLNLLNNKLEGVEALIRWNHPTDGFLTPDKFLDDVEALALNSEFDNYVLDKACQAIARWHKEYNRWVAVAVNITAVEFQDPQLIAKIQALLLKYDVPPSYLELEITENVVMTDLESAMNTIVVLQSMGIKVSIDDFGTGYSSLAYLRNLPIDKIKIDRSFVQEMAENDSDLTIVKSMIKLSHGLGKRVLAEGVETQTQLDILRKLDCDAIQGYFISKPISEIDLVKYFSRKS</sequence>
<dbReference type="NCBIfam" id="TIGR00254">
    <property type="entry name" value="GGDEF"/>
    <property type="match status" value="1"/>
</dbReference>
<dbReference type="RefSeq" id="WP_169076861.1">
    <property type="nucleotide sequence ID" value="NZ_JABBXH010000010.1"/>
</dbReference>
<dbReference type="InterPro" id="IPR043128">
    <property type="entry name" value="Rev_trsase/Diguanyl_cyclase"/>
</dbReference>
<feature type="transmembrane region" description="Helical" evidence="1">
    <location>
        <begin position="77"/>
        <end position="95"/>
    </location>
</feature>
<dbReference type="SUPFAM" id="SSF55073">
    <property type="entry name" value="Nucleotide cyclase"/>
    <property type="match status" value="1"/>
</dbReference>
<dbReference type="Proteomes" id="UP000568664">
    <property type="component" value="Unassembled WGS sequence"/>
</dbReference>
<gene>
    <name evidence="4" type="ORF">HII17_18495</name>
</gene>
<reference evidence="4 5" key="1">
    <citation type="submission" date="2020-04" db="EMBL/GenBank/DDBJ databases">
        <title>Thalassotalea sp. M1531, isolated from the surface of marine red alga.</title>
        <authorList>
            <person name="Pang L."/>
            <person name="Lu D.-C."/>
        </authorList>
    </citation>
    <scope>NUCLEOTIDE SEQUENCE [LARGE SCALE GENOMIC DNA]</scope>
    <source>
        <strain evidence="4 5">M1531</strain>
    </source>
</reference>
<dbReference type="PANTHER" id="PTHR33121:SF71">
    <property type="entry name" value="OXYGEN SENSOR PROTEIN DOSP"/>
    <property type="match status" value="1"/>
</dbReference>
<dbReference type="Gene3D" id="3.30.70.270">
    <property type="match status" value="1"/>
</dbReference>
<dbReference type="GO" id="GO:0071111">
    <property type="term" value="F:cyclic-guanylate-specific phosphodiesterase activity"/>
    <property type="evidence" value="ECO:0007669"/>
    <property type="project" value="InterPro"/>
</dbReference>
<dbReference type="EMBL" id="JABBXH010000010">
    <property type="protein sequence ID" value="NMP33541.1"/>
    <property type="molecule type" value="Genomic_DNA"/>
</dbReference>
<protein>
    <submittedName>
        <fullName evidence="4">EAL domain-containing protein</fullName>
    </submittedName>
</protein>
<dbReference type="Pfam" id="PF00990">
    <property type="entry name" value="GGDEF"/>
    <property type="match status" value="1"/>
</dbReference>
<feature type="transmembrane region" description="Helical" evidence="1">
    <location>
        <begin position="171"/>
        <end position="192"/>
    </location>
</feature>